<keyword evidence="2" id="KW-0645">Protease</keyword>
<sequence length="671" mass="70706">MGVVQIGMKPKIRFTSTIGIIGMKRHQRGKSTRPFTMRNRNQNGRLKRSLLQIALAGVLASTGTYSFAADIEVTSTDDSGEGTLREALTTAVAGDRIVFNLTGSTTITLASDLPVITDDLTFTNSNVAAVTIDRNGFDPLTFTGGVIDLGELNVIAAIGSATDFDFGAASTLIGDGEQITGDIQLRGTIAPGSSATTGNIGKIVIDGQLDADSSTIQMDVQGGATPSSDEVEVTGTTTVDGATLAPNFIGSEYAIGDTFTLLSTGGLSGTLTNATEEFQLPSNPFLEAIINVGANDLGLTIQDNGASFTDVLNECDQLEAAAEMDRLRTAGSGTQQTAINDLRTQSSFAVSSAARQLAGTLYPSLVDAQINEAHNGVHILRDRVLMQRLEVTTDGSCSPWVRAFGMSLDTGEDHCPTEGYRREIAGVELGTGYFSTAGLGFNGFVQLGSADTTVVDDSQLSESDFYRVGGSVQYVGDVCYALGTGGFGFHQHSIARSMSALQSGTSANNELDSDDQFVSVEIGTFFETTRWLWSSFASVQAAQANLDGGSETGDSDFLLNTSSIDGESLRSMLGGTLTGSNLTGLGNATTQVRLGWLHEYLDHYQTVVSTVQDGGQAMTIQSADTGRDWLSLGAQLDWGVILGGQFTLAYQANLNTQSTFQSGMVGGQWYW</sequence>
<dbReference type="Pfam" id="PF03797">
    <property type="entry name" value="Autotransporter"/>
    <property type="match status" value="1"/>
</dbReference>
<protein>
    <submittedName>
        <fullName evidence="2">Serine protease</fullName>
    </submittedName>
</protein>
<dbReference type="GO" id="GO:0008233">
    <property type="term" value="F:peptidase activity"/>
    <property type="evidence" value="ECO:0007669"/>
    <property type="project" value="UniProtKB-KW"/>
</dbReference>
<dbReference type="Proteomes" id="UP000011885">
    <property type="component" value="Unassembled WGS sequence"/>
</dbReference>
<name>M5U9K1_9BACT</name>
<evidence type="ECO:0000313" key="2">
    <source>
        <dbReference type="EMBL" id="EMI58117.1"/>
    </source>
</evidence>
<accession>M5U9K1</accession>
<dbReference type="AlphaFoldDB" id="M5U9K1"/>
<organism evidence="2 3">
    <name type="scientific">Rhodopirellula sallentina SM41</name>
    <dbReference type="NCBI Taxonomy" id="1263870"/>
    <lineage>
        <taxon>Bacteria</taxon>
        <taxon>Pseudomonadati</taxon>
        <taxon>Planctomycetota</taxon>
        <taxon>Planctomycetia</taxon>
        <taxon>Pirellulales</taxon>
        <taxon>Pirellulaceae</taxon>
        <taxon>Rhodopirellula</taxon>
    </lineage>
</organism>
<dbReference type="InterPro" id="IPR036709">
    <property type="entry name" value="Autotransporte_beta_dom_sf"/>
</dbReference>
<dbReference type="Gene3D" id="2.40.128.130">
    <property type="entry name" value="Autotransporter beta-domain"/>
    <property type="match status" value="1"/>
</dbReference>
<reference evidence="2 3" key="1">
    <citation type="journal article" date="2013" name="Mar. Genomics">
        <title>Expression of sulfatases in Rhodopirellula baltica and the diversity of sulfatases in the genus Rhodopirellula.</title>
        <authorList>
            <person name="Wegner C.E."/>
            <person name="Richter-Heitmann T."/>
            <person name="Klindworth A."/>
            <person name="Klockow C."/>
            <person name="Richter M."/>
            <person name="Achstetter T."/>
            <person name="Glockner F.O."/>
            <person name="Harder J."/>
        </authorList>
    </citation>
    <scope>NUCLEOTIDE SEQUENCE [LARGE SCALE GENOMIC DNA]</scope>
    <source>
        <strain evidence="2 3">SM41</strain>
    </source>
</reference>
<feature type="domain" description="Autotransporter" evidence="1">
    <location>
        <begin position="392"/>
        <end position="671"/>
    </location>
</feature>
<keyword evidence="3" id="KW-1185">Reference proteome</keyword>
<dbReference type="PROSITE" id="PS51208">
    <property type="entry name" value="AUTOTRANSPORTER"/>
    <property type="match status" value="1"/>
</dbReference>
<gene>
    <name evidence="2" type="ORF">RSSM_00447</name>
</gene>
<evidence type="ECO:0000313" key="3">
    <source>
        <dbReference type="Proteomes" id="UP000011885"/>
    </source>
</evidence>
<keyword evidence="2" id="KW-0378">Hydrolase</keyword>
<dbReference type="InterPro" id="IPR005546">
    <property type="entry name" value="Autotransporte_beta"/>
</dbReference>
<dbReference type="GO" id="GO:0006508">
    <property type="term" value="P:proteolysis"/>
    <property type="evidence" value="ECO:0007669"/>
    <property type="project" value="UniProtKB-KW"/>
</dbReference>
<dbReference type="PATRIC" id="fig|1263870.3.peg.488"/>
<comment type="caution">
    <text evidence="2">The sequence shown here is derived from an EMBL/GenBank/DDBJ whole genome shotgun (WGS) entry which is preliminary data.</text>
</comment>
<dbReference type="SUPFAM" id="SSF103515">
    <property type="entry name" value="Autotransporter"/>
    <property type="match status" value="1"/>
</dbReference>
<dbReference type="SMART" id="SM00869">
    <property type="entry name" value="Autotransporter"/>
    <property type="match status" value="1"/>
</dbReference>
<evidence type="ECO:0000259" key="1">
    <source>
        <dbReference type="PROSITE" id="PS51208"/>
    </source>
</evidence>
<proteinExistence type="predicted"/>
<dbReference type="EMBL" id="ANOH01000043">
    <property type="protein sequence ID" value="EMI58117.1"/>
    <property type="molecule type" value="Genomic_DNA"/>
</dbReference>